<gene>
    <name evidence="2" type="ORF">B0F88_12413</name>
</gene>
<evidence type="ECO:0000313" key="3">
    <source>
        <dbReference type="Proteomes" id="UP000238071"/>
    </source>
</evidence>
<comment type="caution">
    <text evidence="2">The sequence shown here is derived from an EMBL/GenBank/DDBJ whole genome shotgun (WGS) entry which is preliminary data.</text>
</comment>
<feature type="signal peptide" evidence="1">
    <location>
        <begin position="1"/>
        <end position="20"/>
    </location>
</feature>
<protein>
    <recommendedName>
        <fullName evidence="4">PepSY domain-containing protein</fullName>
    </recommendedName>
</protein>
<dbReference type="EMBL" id="PTIY01000024">
    <property type="protein sequence ID" value="PPK64755.1"/>
    <property type="molecule type" value="Genomic_DNA"/>
</dbReference>
<sequence length="84" mass="9437">MRNLIKVIAVIWLFSNNCFAERTLLATISLDEATKQIIEGTYNKVLGAQTEIIDGKEVHIIKVLTPDGRIQYYKIDAETGQLVS</sequence>
<reference evidence="2 3" key="1">
    <citation type="submission" date="2018-02" db="EMBL/GenBank/DDBJ databases">
        <title>Subsurface microbial communities from deep shales in Ohio and West Virginia, USA.</title>
        <authorList>
            <person name="Wrighton K."/>
        </authorList>
    </citation>
    <scope>NUCLEOTIDE SEQUENCE [LARGE SCALE GENOMIC DNA]</scope>
    <source>
        <strain evidence="2 3">OWC-G53F</strain>
    </source>
</reference>
<evidence type="ECO:0008006" key="4">
    <source>
        <dbReference type="Google" id="ProtNLM"/>
    </source>
</evidence>
<name>A0A2S6GHR8_9GAMM</name>
<evidence type="ECO:0000256" key="1">
    <source>
        <dbReference type="SAM" id="SignalP"/>
    </source>
</evidence>
<feature type="chain" id="PRO_5015435867" description="PepSY domain-containing protein" evidence="1">
    <location>
        <begin position="21"/>
        <end position="84"/>
    </location>
</feature>
<organism evidence="2 3">
    <name type="scientific">Methylobacter tundripaludum</name>
    <dbReference type="NCBI Taxonomy" id="173365"/>
    <lineage>
        <taxon>Bacteria</taxon>
        <taxon>Pseudomonadati</taxon>
        <taxon>Pseudomonadota</taxon>
        <taxon>Gammaproteobacteria</taxon>
        <taxon>Methylococcales</taxon>
        <taxon>Methylococcaceae</taxon>
        <taxon>Methylobacter</taxon>
    </lineage>
</organism>
<keyword evidence="3" id="KW-1185">Reference proteome</keyword>
<accession>A0A2S6GHR8</accession>
<keyword evidence="1" id="KW-0732">Signal</keyword>
<dbReference type="AlphaFoldDB" id="A0A2S6GHR8"/>
<evidence type="ECO:0000313" key="2">
    <source>
        <dbReference type="EMBL" id="PPK64755.1"/>
    </source>
</evidence>
<dbReference type="Proteomes" id="UP000238071">
    <property type="component" value="Unassembled WGS sequence"/>
</dbReference>
<dbReference type="OrthoDB" id="5772157at2"/>
<proteinExistence type="predicted"/>
<dbReference type="RefSeq" id="WP_104425323.1">
    <property type="nucleotide sequence ID" value="NZ_PTIY01000024.1"/>
</dbReference>